<dbReference type="PRINTS" id="PR00364">
    <property type="entry name" value="DISEASERSIST"/>
</dbReference>
<organism evidence="11 12">
    <name type="scientific">Salix dunnii</name>
    <dbReference type="NCBI Taxonomy" id="1413687"/>
    <lineage>
        <taxon>Eukaryota</taxon>
        <taxon>Viridiplantae</taxon>
        <taxon>Streptophyta</taxon>
        <taxon>Embryophyta</taxon>
        <taxon>Tracheophyta</taxon>
        <taxon>Spermatophyta</taxon>
        <taxon>Magnoliopsida</taxon>
        <taxon>eudicotyledons</taxon>
        <taxon>Gunneridae</taxon>
        <taxon>Pentapetalae</taxon>
        <taxon>rosids</taxon>
        <taxon>fabids</taxon>
        <taxon>Malpighiales</taxon>
        <taxon>Salicaceae</taxon>
        <taxon>Saliceae</taxon>
        <taxon>Salix</taxon>
    </lineage>
</organism>
<keyword evidence="1" id="KW-0433">Leucine-rich repeat</keyword>
<feature type="domain" description="Disease resistance N-terminal" evidence="7">
    <location>
        <begin position="10"/>
        <end position="96"/>
    </location>
</feature>
<evidence type="ECO:0000259" key="10">
    <source>
        <dbReference type="Pfam" id="PF25019"/>
    </source>
</evidence>
<dbReference type="Gene3D" id="1.20.5.4130">
    <property type="match status" value="1"/>
</dbReference>
<name>A0A835MKC8_9ROSI</name>
<feature type="domain" description="R13L1/DRL21-like LRR repeat region" evidence="10">
    <location>
        <begin position="679"/>
        <end position="825"/>
    </location>
</feature>
<dbReference type="EMBL" id="JADGMS010000017">
    <property type="protein sequence ID" value="KAF9664101.1"/>
    <property type="molecule type" value="Genomic_DNA"/>
</dbReference>
<dbReference type="Proteomes" id="UP000657918">
    <property type="component" value="Unassembled WGS sequence"/>
</dbReference>
<dbReference type="InterPro" id="IPR002182">
    <property type="entry name" value="NB-ARC"/>
</dbReference>
<dbReference type="CDD" id="cd14798">
    <property type="entry name" value="RX-CC_like"/>
    <property type="match status" value="1"/>
</dbReference>
<keyword evidence="3" id="KW-0547">Nucleotide-binding</keyword>
<evidence type="ECO:0000259" key="6">
    <source>
        <dbReference type="Pfam" id="PF00931"/>
    </source>
</evidence>
<dbReference type="InterPro" id="IPR027417">
    <property type="entry name" value="P-loop_NTPase"/>
</dbReference>
<dbReference type="Gene3D" id="1.10.10.10">
    <property type="entry name" value="Winged helix-like DNA-binding domain superfamily/Winged helix DNA-binding domain"/>
    <property type="match status" value="1"/>
</dbReference>
<dbReference type="FunFam" id="3.40.50.300:FF:001091">
    <property type="entry name" value="Probable disease resistance protein At1g61300"/>
    <property type="match status" value="1"/>
</dbReference>
<dbReference type="InterPro" id="IPR058922">
    <property type="entry name" value="WHD_DRP"/>
</dbReference>
<comment type="caution">
    <text evidence="11">The sequence shown here is derived from an EMBL/GenBank/DDBJ whole genome shotgun (WGS) entry which is preliminary data.</text>
</comment>
<dbReference type="GO" id="GO:0005524">
    <property type="term" value="F:ATP binding"/>
    <property type="evidence" value="ECO:0007669"/>
    <property type="project" value="UniProtKB-KW"/>
</dbReference>
<evidence type="ECO:0000259" key="7">
    <source>
        <dbReference type="Pfam" id="PF18052"/>
    </source>
</evidence>
<dbReference type="InterPro" id="IPR036388">
    <property type="entry name" value="WH-like_DNA-bd_sf"/>
</dbReference>
<dbReference type="InterPro" id="IPR042197">
    <property type="entry name" value="Apaf_helical"/>
</dbReference>
<dbReference type="Gene3D" id="1.10.8.430">
    <property type="entry name" value="Helical domain of apoptotic protease-activating factors"/>
    <property type="match status" value="1"/>
</dbReference>
<dbReference type="PANTHER" id="PTHR36766:SF47">
    <property type="entry name" value="NB-ARC DOMAIN-CONTAINING PROTEIN"/>
    <property type="match status" value="1"/>
</dbReference>
<dbReference type="Pfam" id="PF25019">
    <property type="entry name" value="LRR_R13L1-DRL21"/>
    <property type="match status" value="1"/>
</dbReference>
<dbReference type="InterPro" id="IPR055414">
    <property type="entry name" value="LRR_R13L4/SHOC2-like"/>
</dbReference>
<sequence length="1149" mass="130439">MADAIVSALVSAITGILSSSILQELGLAESLDTDLEHLGRKLRTIQAVLQDAEVKQWKNNAINVWLGHLKDAAYDGVDLLDEFAIEAQWHQQPRDFKNRVRSLFSINHYPLVFRQRMVHKLKSVREKIDAIAMENKEFRLEEAVEIEAESFDWRQTWSWVNESEVYGRGRDKEDVINMLLTSSDDFSVYAICGMGGLGKTTIAQLVYNDGRVEGHFDLRIWVCVSVDFSIKRLIIAIIESIQRTSPNIQQLDALLRCLQETLGGKKFLLILDDVWEDEHNDWSRLKDALSCGAKGSAIIVTTRLRNFGDNVATASVQQIETLSGEDSWLLFKHFAFEIRSREEYGHLEEIGEAIVKKCGGVPLAIRAVGSLMRSKKTESEWLSVKDSEIWDLQNEGSQILPALSLSYINLKPPEKQCFAFCSIFPKNYVIWKEQLVALWMANGFISCNGQMDLHDKGEVIFHELVGRSFFQEVKDDGVGYITCKMHDLIHDLAQSIMKRECCLIQGNKKLQIPRTVRLVGAYKIPQFSLEEKDFKSLSLHTILLSRVRYHKGTVSDGFHLCFAQQKYLRAYCIDDHNITNTLPKAICNLKHLRFLDVSGSSIQKLPESTTSLQNLQTLNLRRCFELVQLPKGMRRMKSLVYLDITDCYSLRFLPCGMGHLISLRKLTLFIVGKDDGRHIGELKSLKNLAGELRITDLVNVMDMTDVRSANLKLKTALLYLTLSWHANGSYLLDSLADRSLELLPGRSVIRKNIEEEVLDGLQPHSNLKRLRVIGYGGSRFPNWMMNLNSMLPNLVQIGLTDSPNCEQLPPFGKLQFLNNLELRGMGGVKCIDRRVYGDSQNPFPSLEKLTLDSLERFEQWAPHSFPRLRELKIVHCPMLNEIPIIPSVKTFLISGGSLSLLMSVRNFTSITSLVIERIPDFREVPDGFVQNHPDPRIGWLQYLESLSNEILENLSALKSLKIGWSDELESLPEEGLRNLTSLEVLEILSCRRLNCLPVNGLCGLPSLRKLSVKYCDKFESLSEGVRHLTALEDLELHCCPELNSLPESIQYLTSLRSLRLCKCKGLTSLPNQIGYLTSLSRLEILRCPNLASLPDGVQSFDNLSKLIIAECPDLKKRCKKERGEDWPKIAHIPNIIIDWKAIQGSFDDE</sequence>
<dbReference type="GO" id="GO:0006952">
    <property type="term" value="P:defense response"/>
    <property type="evidence" value="ECO:0007669"/>
    <property type="project" value="UniProtKB-KW"/>
</dbReference>
<dbReference type="Pfam" id="PF23559">
    <property type="entry name" value="WHD_DRP"/>
    <property type="match status" value="1"/>
</dbReference>
<keyword evidence="2" id="KW-0677">Repeat</keyword>
<dbReference type="GO" id="GO:0043531">
    <property type="term" value="F:ADP binding"/>
    <property type="evidence" value="ECO:0007669"/>
    <property type="project" value="InterPro"/>
</dbReference>
<dbReference type="InterPro" id="IPR038005">
    <property type="entry name" value="RX-like_CC"/>
</dbReference>
<dbReference type="OrthoDB" id="847809at2759"/>
<reference evidence="11 12" key="1">
    <citation type="submission" date="2020-10" db="EMBL/GenBank/DDBJ databases">
        <title>Plant Genome Project.</title>
        <authorList>
            <person name="Zhang R.-G."/>
        </authorList>
    </citation>
    <scope>NUCLEOTIDE SEQUENCE [LARGE SCALE GENOMIC DNA]</scope>
    <source>
        <strain evidence="11">FAFU-HL-1</strain>
        <tissue evidence="11">Leaf</tissue>
    </source>
</reference>
<dbReference type="Pfam" id="PF18052">
    <property type="entry name" value="Rx_N"/>
    <property type="match status" value="1"/>
</dbReference>
<evidence type="ECO:0000256" key="4">
    <source>
        <dbReference type="ARBA" id="ARBA00022821"/>
    </source>
</evidence>
<evidence type="ECO:0000256" key="2">
    <source>
        <dbReference type="ARBA" id="ARBA00022737"/>
    </source>
</evidence>
<dbReference type="InterPro" id="IPR032675">
    <property type="entry name" value="LRR_dom_sf"/>
</dbReference>
<dbReference type="AlphaFoldDB" id="A0A835MKC8"/>
<evidence type="ECO:0000256" key="3">
    <source>
        <dbReference type="ARBA" id="ARBA00022741"/>
    </source>
</evidence>
<dbReference type="SUPFAM" id="SSF52540">
    <property type="entry name" value="P-loop containing nucleoside triphosphate hydrolases"/>
    <property type="match status" value="1"/>
</dbReference>
<evidence type="ECO:0000259" key="9">
    <source>
        <dbReference type="Pfam" id="PF23598"/>
    </source>
</evidence>
<dbReference type="Pfam" id="PF23598">
    <property type="entry name" value="LRR_14"/>
    <property type="match status" value="1"/>
</dbReference>
<dbReference type="GO" id="GO:0051707">
    <property type="term" value="P:response to other organism"/>
    <property type="evidence" value="ECO:0007669"/>
    <property type="project" value="UniProtKB-ARBA"/>
</dbReference>
<dbReference type="InterPro" id="IPR041118">
    <property type="entry name" value="Rx_N"/>
</dbReference>
<feature type="domain" description="Disease resistance R13L4/SHOC-2-like LRR" evidence="9">
    <location>
        <begin position="982"/>
        <end position="1106"/>
    </location>
</feature>
<keyword evidence="12" id="KW-1185">Reference proteome</keyword>
<dbReference type="Gene3D" id="3.80.10.10">
    <property type="entry name" value="Ribonuclease Inhibitor"/>
    <property type="match status" value="3"/>
</dbReference>
<evidence type="ECO:0000313" key="12">
    <source>
        <dbReference type="Proteomes" id="UP000657918"/>
    </source>
</evidence>
<feature type="domain" description="Disease resistance protein winged helix" evidence="8">
    <location>
        <begin position="423"/>
        <end position="493"/>
    </location>
</feature>
<dbReference type="FunFam" id="1.10.10.10:FF:000322">
    <property type="entry name" value="Probable disease resistance protein At1g63360"/>
    <property type="match status" value="1"/>
</dbReference>
<feature type="domain" description="NB-ARC" evidence="6">
    <location>
        <begin position="171"/>
        <end position="338"/>
    </location>
</feature>
<keyword evidence="4" id="KW-0611">Plant defense</keyword>
<gene>
    <name evidence="11" type="ORF">SADUNF_Sadunf17G0121200</name>
</gene>
<evidence type="ECO:0000259" key="8">
    <source>
        <dbReference type="Pfam" id="PF23559"/>
    </source>
</evidence>
<dbReference type="InterPro" id="IPR056789">
    <property type="entry name" value="LRR_R13L1-DRL21"/>
</dbReference>
<keyword evidence="5" id="KW-0067">ATP-binding</keyword>
<dbReference type="Pfam" id="PF00931">
    <property type="entry name" value="NB-ARC"/>
    <property type="match status" value="1"/>
</dbReference>
<evidence type="ECO:0000313" key="11">
    <source>
        <dbReference type="EMBL" id="KAF9664101.1"/>
    </source>
</evidence>
<dbReference type="PANTHER" id="PTHR36766">
    <property type="entry name" value="PLANT BROAD-SPECTRUM MILDEW RESISTANCE PROTEIN RPW8"/>
    <property type="match status" value="1"/>
</dbReference>
<dbReference type="Gene3D" id="3.40.50.300">
    <property type="entry name" value="P-loop containing nucleotide triphosphate hydrolases"/>
    <property type="match status" value="1"/>
</dbReference>
<proteinExistence type="predicted"/>
<protein>
    <submittedName>
        <fullName evidence="11">Uncharacterized protein</fullName>
    </submittedName>
</protein>
<accession>A0A835MKC8</accession>
<evidence type="ECO:0000256" key="5">
    <source>
        <dbReference type="ARBA" id="ARBA00022840"/>
    </source>
</evidence>
<dbReference type="SUPFAM" id="SSF52058">
    <property type="entry name" value="L domain-like"/>
    <property type="match status" value="2"/>
</dbReference>
<evidence type="ECO:0000256" key="1">
    <source>
        <dbReference type="ARBA" id="ARBA00022614"/>
    </source>
</evidence>